<dbReference type="InterPro" id="IPR027417">
    <property type="entry name" value="P-loop_NTPase"/>
</dbReference>
<evidence type="ECO:0000256" key="7">
    <source>
        <dbReference type="ARBA" id="ARBA00022741"/>
    </source>
</evidence>
<dbReference type="GO" id="GO:0015749">
    <property type="term" value="P:monosaccharide transmembrane transport"/>
    <property type="evidence" value="ECO:0007669"/>
    <property type="project" value="UniProtKB-ARBA"/>
</dbReference>
<accession>A0A1G9S4X8</accession>
<dbReference type="GO" id="GO:0016887">
    <property type="term" value="F:ATP hydrolysis activity"/>
    <property type="evidence" value="ECO:0007669"/>
    <property type="project" value="InterPro"/>
</dbReference>
<reference evidence="12 13" key="1">
    <citation type="submission" date="2016-10" db="EMBL/GenBank/DDBJ databases">
        <authorList>
            <person name="de Groot N.N."/>
        </authorList>
    </citation>
    <scope>NUCLEOTIDE SEQUENCE [LARGE SCALE GENOMIC DNA]</scope>
    <source>
        <strain evidence="12 13">SLAS-1</strain>
    </source>
</reference>
<evidence type="ECO:0000256" key="3">
    <source>
        <dbReference type="ARBA" id="ARBA00022448"/>
    </source>
</evidence>
<evidence type="ECO:0000256" key="4">
    <source>
        <dbReference type="ARBA" id="ARBA00022475"/>
    </source>
</evidence>
<dbReference type="GO" id="GO:0005524">
    <property type="term" value="F:ATP binding"/>
    <property type="evidence" value="ECO:0007669"/>
    <property type="project" value="UniProtKB-KW"/>
</dbReference>
<dbReference type="EMBL" id="FNGO01000025">
    <property type="protein sequence ID" value="SDM29795.1"/>
    <property type="molecule type" value="Genomic_DNA"/>
</dbReference>
<dbReference type="FunFam" id="3.40.50.300:FF:000126">
    <property type="entry name" value="Galactose/methyl galactoside import ATP-binding protein MglA"/>
    <property type="match status" value="1"/>
</dbReference>
<dbReference type="CDD" id="cd03216">
    <property type="entry name" value="ABC_Carb_Monos_I"/>
    <property type="match status" value="1"/>
</dbReference>
<evidence type="ECO:0000256" key="10">
    <source>
        <dbReference type="ARBA" id="ARBA00023136"/>
    </source>
</evidence>
<keyword evidence="5" id="KW-0762">Sugar transport</keyword>
<dbReference type="InterPro" id="IPR003593">
    <property type="entry name" value="AAA+_ATPase"/>
</dbReference>
<keyword evidence="7" id="KW-0547">Nucleotide-binding</keyword>
<dbReference type="InterPro" id="IPR003439">
    <property type="entry name" value="ABC_transporter-like_ATP-bd"/>
</dbReference>
<dbReference type="PANTHER" id="PTHR43790:SF9">
    <property type="entry name" value="GALACTOFURANOSE TRANSPORTER ATP-BINDING PROTEIN YTFR"/>
    <property type="match status" value="1"/>
</dbReference>
<dbReference type="InterPro" id="IPR017871">
    <property type="entry name" value="ABC_transporter-like_CS"/>
</dbReference>
<dbReference type="PROSITE" id="PS50893">
    <property type="entry name" value="ABC_TRANSPORTER_2"/>
    <property type="match status" value="2"/>
</dbReference>
<dbReference type="GO" id="GO:0005886">
    <property type="term" value="C:plasma membrane"/>
    <property type="evidence" value="ECO:0007669"/>
    <property type="project" value="UniProtKB-SubCell"/>
</dbReference>
<name>A0A1G9S4X8_9FIRM</name>
<evidence type="ECO:0000259" key="11">
    <source>
        <dbReference type="PROSITE" id="PS50893"/>
    </source>
</evidence>
<protein>
    <submittedName>
        <fullName evidence="12">Ribose ABC transporter ATP-binding protein</fullName>
    </submittedName>
</protein>
<keyword evidence="6" id="KW-0677">Repeat</keyword>
<feature type="domain" description="ABC transporter" evidence="11">
    <location>
        <begin position="249"/>
        <end position="496"/>
    </location>
</feature>
<dbReference type="Proteomes" id="UP000199476">
    <property type="component" value="Unassembled WGS sequence"/>
</dbReference>
<comment type="subcellular location">
    <subcellularLocation>
        <location evidence="2">Cell inner membrane</location>
    </subcellularLocation>
    <subcellularLocation>
        <location evidence="1">Cell membrane</location>
        <topology evidence="1">Peripheral membrane protein</topology>
    </subcellularLocation>
</comment>
<dbReference type="SUPFAM" id="SSF52540">
    <property type="entry name" value="P-loop containing nucleoside triphosphate hydrolases"/>
    <property type="match status" value="2"/>
</dbReference>
<dbReference type="RefSeq" id="WP_089761704.1">
    <property type="nucleotide sequence ID" value="NZ_FNGO01000025.1"/>
</dbReference>
<keyword evidence="4" id="KW-1003">Cell membrane</keyword>
<dbReference type="CDD" id="cd03215">
    <property type="entry name" value="ABC_Carb_Monos_II"/>
    <property type="match status" value="1"/>
</dbReference>
<dbReference type="Pfam" id="PF00005">
    <property type="entry name" value="ABC_tran"/>
    <property type="match status" value="2"/>
</dbReference>
<dbReference type="InterPro" id="IPR050107">
    <property type="entry name" value="ABC_carbohydrate_import_ATPase"/>
</dbReference>
<dbReference type="OrthoDB" id="9771863at2"/>
<dbReference type="FunFam" id="3.40.50.300:FF:000127">
    <property type="entry name" value="Ribose import ATP-binding protein RbsA"/>
    <property type="match status" value="1"/>
</dbReference>
<feature type="domain" description="ABC transporter" evidence="11">
    <location>
        <begin position="6"/>
        <end position="241"/>
    </location>
</feature>
<dbReference type="AlphaFoldDB" id="A0A1G9S4X8"/>
<dbReference type="Gene3D" id="3.40.50.300">
    <property type="entry name" value="P-loop containing nucleotide triphosphate hydrolases"/>
    <property type="match status" value="2"/>
</dbReference>
<keyword evidence="13" id="KW-1185">Reference proteome</keyword>
<evidence type="ECO:0000256" key="2">
    <source>
        <dbReference type="ARBA" id="ARBA00004533"/>
    </source>
</evidence>
<dbReference type="PROSITE" id="PS00211">
    <property type="entry name" value="ABC_TRANSPORTER_1"/>
    <property type="match status" value="1"/>
</dbReference>
<sequence length="497" mass="55185">MADKLLEMKNISKSFPGVQALSGVDFNIDKGEVHALVGENGAGKSTLMKVLTGIHPDYEEGKIIYKGKEVRFSKPAEAQKSGLAIIHQELELIPELTVAENVFLGREPGRGWINKRKLKTDTKEIFADMGIEININKKIKNLTIGKQQMVEIARAISQDAEIIAMDEPTSSLSQQEVKILFDLIEDLKEEGIGIIYISHHLEEIFEICDRVTVLRDGYKVKEQAVADTNRDEIVRQMVGRDVEDRFPDFKMDDGQPIFEVKNLSVPDLIEDVSFEVNKGEIFGLAGLMGAGRSEIARAIYGIYKKRTGDIYLEGKKLDIQSPGDAIDNGVYYLTENRKEEGLIPELSVGENMSLSILEQLTFVKGVISKRKEKNLVKDFISKLDVRTPGPWKLIKNLSGGNQQKVILGRVLSTDPKLIIMDEPTRGIDVGAKHEIYKLIKELASEGVTIIFISSELPEILNLTSRIGVVYKGKLQGIIDGDEATQEKIMSLATGGSS</sequence>
<keyword evidence="10" id="KW-0472">Membrane</keyword>
<organism evidence="12 13">
    <name type="scientific">Halarsenatibacter silvermanii</name>
    <dbReference type="NCBI Taxonomy" id="321763"/>
    <lineage>
        <taxon>Bacteria</taxon>
        <taxon>Bacillati</taxon>
        <taxon>Bacillota</taxon>
        <taxon>Clostridia</taxon>
        <taxon>Halanaerobiales</taxon>
        <taxon>Halarsenatibacteraceae</taxon>
        <taxon>Halarsenatibacter</taxon>
    </lineage>
</organism>
<gene>
    <name evidence="12" type="ORF">SAMN04488692_12524</name>
</gene>
<dbReference type="PANTHER" id="PTHR43790">
    <property type="entry name" value="CARBOHYDRATE TRANSPORT ATP-BINDING PROTEIN MG119-RELATED"/>
    <property type="match status" value="1"/>
</dbReference>
<evidence type="ECO:0000256" key="5">
    <source>
        <dbReference type="ARBA" id="ARBA00022597"/>
    </source>
</evidence>
<evidence type="ECO:0000313" key="12">
    <source>
        <dbReference type="EMBL" id="SDM29795.1"/>
    </source>
</evidence>
<evidence type="ECO:0000256" key="9">
    <source>
        <dbReference type="ARBA" id="ARBA00022967"/>
    </source>
</evidence>
<keyword evidence="3" id="KW-0813">Transport</keyword>
<keyword evidence="8 12" id="KW-0067">ATP-binding</keyword>
<dbReference type="STRING" id="321763.SAMN04488692_12524"/>
<evidence type="ECO:0000256" key="8">
    <source>
        <dbReference type="ARBA" id="ARBA00022840"/>
    </source>
</evidence>
<evidence type="ECO:0000256" key="6">
    <source>
        <dbReference type="ARBA" id="ARBA00022737"/>
    </source>
</evidence>
<proteinExistence type="predicted"/>
<evidence type="ECO:0000256" key="1">
    <source>
        <dbReference type="ARBA" id="ARBA00004202"/>
    </source>
</evidence>
<dbReference type="SMART" id="SM00382">
    <property type="entry name" value="AAA"/>
    <property type="match status" value="2"/>
</dbReference>
<keyword evidence="9" id="KW-1278">Translocase</keyword>
<evidence type="ECO:0000313" key="13">
    <source>
        <dbReference type="Proteomes" id="UP000199476"/>
    </source>
</evidence>